<dbReference type="InParanoid" id="E1ZTV5"/>
<feature type="domain" description="LysM" evidence="2">
    <location>
        <begin position="164"/>
        <end position="208"/>
    </location>
</feature>
<evidence type="ECO:0000313" key="3">
    <source>
        <dbReference type="EMBL" id="EFN50746.1"/>
    </source>
</evidence>
<dbReference type="Proteomes" id="UP000008141">
    <property type="component" value="Unassembled WGS sequence"/>
</dbReference>
<dbReference type="GeneID" id="17350165"/>
<dbReference type="KEGG" id="cvr:CHLNCDRAFT_59444"/>
<dbReference type="GO" id="GO:0008932">
    <property type="term" value="F:lytic endotransglycosylase activity"/>
    <property type="evidence" value="ECO:0007669"/>
    <property type="project" value="TreeGrafter"/>
</dbReference>
<dbReference type="Pfam" id="PF01476">
    <property type="entry name" value="LysM"/>
    <property type="match status" value="4"/>
</dbReference>
<organism evidence="4">
    <name type="scientific">Chlorella variabilis</name>
    <name type="common">Green alga</name>
    <dbReference type="NCBI Taxonomy" id="554065"/>
    <lineage>
        <taxon>Eukaryota</taxon>
        <taxon>Viridiplantae</taxon>
        <taxon>Chlorophyta</taxon>
        <taxon>core chlorophytes</taxon>
        <taxon>Trebouxiophyceae</taxon>
        <taxon>Chlorellales</taxon>
        <taxon>Chlorellaceae</taxon>
        <taxon>Chlorella clade</taxon>
        <taxon>Chlorella</taxon>
    </lineage>
</organism>
<dbReference type="PANTHER" id="PTHR33734">
    <property type="entry name" value="LYSM DOMAIN-CONTAINING GPI-ANCHORED PROTEIN 2"/>
    <property type="match status" value="1"/>
</dbReference>
<keyword evidence="1" id="KW-0732">Signal</keyword>
<feature type="domain" description="LysM" evidence="2">
    <location>
        <begin position="97"/>
        <end position="144"/>
    </location>
</feature>
<accession>E1ZTV5</accession>
<dbReference type="EMBL" id="GL433875">
    <property type="protein sequence ID" value="EFN50746.1"/>
    <property type="molecule type" value="Genomic_DNA"/>
</dbReference>
<dbReference type="RefSeq" id="XP_005842858.1">
    <property type="nucleotide sequence ID" value="XM_005842796.1"/>
</dbReference>
<evidence type="ECO:0000259" key="2">
    <source>
        <dbReference type="PROSITE" id="PS51782"/>
    </source>
</evidence>
<dbReference type="PROSITE" id="PS51782">
    <property type="entry name" value="LYSM"/>
    <property type="match status" value="4"/>
</dbReference>
<dbReference type="PANTHER" id="PTHR33734:SF22">
    <property type="entry name" value="MEMBRANE-BOUND LYTIC MUREIN TRANSGLYCOSYLASE D"/>
    <property type="match status" value="1"/>
</dbReference>
<dbReference type="SMART" id="SM00257">
    <property type="entry name" value="LysM"/>
    <property type="match status" value="4"/>
</dbReference>
<feature type="signal peptide" evidence="1">
    <location>
        <begin position="1"/>
        <end position="18"/>
    </location>
</feature>
<dbReference type="OrthoDB" id="2107166at2759"/>
<protein>
    <recommendedName>
        <fullName evidence="2">LysM domain-containing protein</fullName>
    </recommendedName>
</protein>
<dbReference type="InterPro" id="IPR036779">
    <property type="entry name" value="LysM_dom_sf"/>
</dbReference>
<dbReference type="InterPro" id="IPR018392">
    <property type="entry name" value="LysM"/>
</dbReference>
<sequence length="318" mass="34746">MRTPLLLAVLLGLHAVAADTITKEYGFCPKYAIQSGDTIFQLAEKLNVTTEALTEAATGCGADLSLLQIDQEICLPGYNSTICTHVLETDPDRPWCQVYEVQDGDTITSVAALFNITEEDLVDLNADYLEDGWALPYAGQYVRMPGWNQKKCRDFNDNDTPDCQMYVVQAGDSATMIAQKFKVSLEDMLELNELNDTDALQPNFKLKIPEWNETCPPEGIPAVVPADTVDCRVTQLGEGESLALLAEEYSTSVQDIQKVNPTLKNVTTLQPGIYVNLPPFPRACVGNGNLVDVAGESTVPEDFDYNGLKGPIPISLAC</sequence>
<feature type="domain" description="LysM" evidence="2">
    <location>
        <begin position="29"/>
        <end position="75"/>
    </location>
</feature>
<feature type="domain" description="LysM" evidence="2">
    <location>
        <begin position="232"/>
        <end position="277"/>
    </location>
</feature>
<evidence type="ECO:0000256" key="1">
    <source>
        <dbReference type="SAM" id="SignalP"/>
    </source>
</evidence>
<dbReference type="Gene3D" id="3.10.350.10">
    <property type="entry name" value="LysM domain"/>
    <property type="match status" value="4"/>
</dbReference>
<dbReference type="AlphaFoldDB" id="E1ZTV5"/>
<evidence type="ECO:0000313" key="4">
    <source>
        <dbReference type="Proteomes" id="UP000008141"/>
    </source>
</evidence>
<dbReference type="CDD" id="cd00118">
    <property type="entry name" value="LysM"/>
    <property type="match status" value="2"/>
</dbReference>
<reference evidence="3 4" key="1">
    <citation type="journal article" date="2010" name="Plant Cell">
        <title>The Chlorella variabilis NC64A genome reveals adaptation to photosymbiosis, coevolution with viruses, and cryptic sex.</title>
        <authorList>
            <person name="Blanc G."/>
            <person name="Duncan G."/>
            <person name="Agarkova I."/>
            <person name="Borodovsky M."/>
            <person name="Gurnon J."/>
            <person name="Kuo A."/>
            <person name="Lindquist E."/>
            <person name="Lucas S."/>
            <person name="Pangilinan J."/>
            <person name="Polle J."/>
            <person name="Salamov A."/>
            <person name="Terry A."/>
            <person name="Yamada T."/>
            <person name="Dunigan D.D."/>
            <person name="Grigoriev I.V."/>
            <person name="Claverie J.M."/>
            <person name="Van Etten J.L."/>
        </authorList>
    </citation>
    <scope>NUCLEOTIDE SEQUENCE [LARGE SCALE GENOMIC DNA]</scope>
    <source>
        <strain evidence="3 4">NC64A</strain>
    </source>
</reference>
<feature type="chain" id="PRO_5003156251" description="LysM domain-containing protein" evidence="1">
    <location>
        <begin position="19"/>
        <end position="318"/>
    </location>
</feature>
<proteinExistence type="predicted"/>
<name>E1ZTV5_CHLVA</name>
<dbReference type="SUPFAM" id="SSF54106">
    <property type="entry name" value="LysM domain"/>
    <property type="match status" value="2"/>
</dbReference>
<keyword evidence="4" id="KW-1185">Reference proteome</keyword>
<gene>
    <name evidence="3" type="ORF">CHLNCDRAFT_59444</name>
</gene>